<dbReference type="Gramene" id="OE9A098980T1">
    <property type="protein sequence ID" value="OE9A098980C1"/>
    <property type="gene ID" value="OE9A098980"/>
</dbReference>
<proteinExistence type="predicted"/>
<keyword evidence="2" id="KW-0648">Protein biosynthesis</keyword>
<organism evidence="2 3">
    <name type="scientific">Olea europaea subsp. europaea</name>
    <dbReference type="NCBI Taxonomy" id="158383"/>
    <lineage>
        <taxon>Eukaryota</taxon>
        <taxon>Viridiplantae</taxon>
        <taxon>Streptophyta</taxon>
        <taxon>Embryophyta</taxon>
        <taxon>Tracheophyta</taxon>
        <taxon>Spermatophyta</taxon>
        <taxon>Magnoliopsida</taxon>
        <taxon>eudicotyledons</taxon>
        <taxon>Gunneridae</taxon>
        <taxon>Pentapetalae</taxon>
        <taxon>asterids</taxon>
        <taxon>lamiids</taxon>
        <taxon>Lamiales</taxon>
        <taxon>Oleaceae</taxon>
        <taxon>Oleeae</taxon>
        <taxon>Olea</taxon>
    </lineage>
</organism>
<comment type="caution">
    <text evidence="2">The sequence shown here is derived from an EMBL/GenBank/DDBJ whole genome shotgun (WGS) entry which is preliminary data.</text>
</comment>
<accession>A0A8S0RGW2</accession>
<dbReference type="GO" id="GO:0003743">
    <property type="term" value="F:translation initiation factor activity"/>
    <property type="evidence" value="ECO:0007669"/>
    <property type="project" value="UniProtKB-KW"/>
</dbReference>
<dbReference type="PANTHER" id="PTHR10938:SF4">
    <property type="entry name" value="TRANSLATION INITIATION FACTOR IF3-1, MITOCHONDRIAL"/>
    <property type="match status" value="1"/>
</dbReference>
<gene>
    <name evidence="2" type="ORF">OLEA9_A098980</name>
</gene>
<evidence type="ECO:0000256" key="1">
    <source>
        <dbReference type="SAM" id="MobiDB-lite"/>
    </source>
</evidence>
<dbReference type="OrthoDB" id="21573at2759"/>
<keyword evidence="3" id="KW-1185">Reference proteome</keyword>
<feature type="region of interest" description="Disordered" evidence="1">
    <location>
        <begin position="144"/>
        <end position="178"/>
    </location>
</feature>
<feature type="compositionally biased region" description="Polar residues" evidence="1">
    <location>
        <begin position="144"/>
        <end position="163"/>
    </location>
</feature>
<dbReference type="AlphaFoldDB" id="A0A8S0RGW2"/>
<evidence type="ECO:0000313" key="2">
    <source>
        <dbReference type="EMBL" id="CAA2978507.1"/>
    </source>
</evidence>
<name>A0A8S0RGW2_OLEEU</name>
<dbReference type="InterPro" id="IPR001288">
    <property type="entry name" value="Translation_initiation_fac_3"/>
</dbReference>
<evidence type="ECO:0000313" key="3">
    <source>
        <dbReference type="Proteomes" id="UP000594638"/>
    </source>
</evidence>
<dbReference type="GO" id="GO:0043022">
    <property type="term" value="F:ribosome binding"/>
    <property type="evidence" value="ECO:0007669"/>
    <property type="project" value="TreeGrafter"/>
</dbReference>
<keyword evidence="2" id="KW-0396">Initiation factor</keyword>
<dbReference type="GO" id="GO:0032790">
    <property type="term" value="P:ribosome disassembly"/>
    <property type="evidence" value="ECO:0007669"/>
    <property type="project" value="TreeGrafter"/>
</dbReference>
<feature type="region of interest" description="Disordered" evidence="1">
    <location>
        <begin position="193"/>
        <end position="216"/>
    </location>
</feature>
<dbReference type="PANTHER" id="PTHR10938">
    <property type="entry name" value="TRANSLATION INITIATION FACTOR IF-3"/>
    <property type="match status" value="1"/>
</dbReference>
<dbReference type="Proteomes" id="UP000594638">
    <property type="component" value="Unassembled WGS sequence"/>
</dbReference>
<reference evidence="2 3" key="1">
    <citation type="submission" date="2019-12" db="EMBL/GenBank/DDBJ databases">
        <authorList>
            <person name="Alioto T."/>
            <person name="Alioto T."/>
            <person name="Gomez Garrido J."/>
        </authorList>
    </citation>
    <scope>NUCLEOTIDE SEQUENCE [LARGE SCALE GENOMIC DNA]</scope>
</reference>
<protein>
    <submittedName>
        <fullName evidence="2">Translation initiation factor IF3-1, mitochondrial-like</fullName>
    </submittedName>
</protein>
<dbReference type="EMBL" id="CACTIH010003619">
    <property type="protein sequence ID" value="CAA2978507.1"/>
    <property type="molecule type" value="Genomic_DNA"/>
</dbReference>
<sequence>MDNLSSHTSIPIVNNSYLIINNIQLQFANNVRFFAASIQAKEKKEEKDTSGPRLNEQITAQILRLVTDEAIEPSDELDLESLLSLFSALIEDVAIVESEPRVDKQQAYVVVRHAKFGPSKKGFGKKVSKTTELTSYSAQKAKVSSQTVRSSSQNLHLNENTDAVKSGSKSDDYISPEELSDADVASNKSNWGVFKGEDDFNKFFDSTEDANGYARS</sequence>